<dbReference type="InterPro" id="IPR010982">
    <property type="entry name" value="Lambda_DNA-bd_dom_sf"/>
</dbReference>
<evidence type="ECO:0000256" key="4">
    <source>
        <dbReference type="SAM" id="MobiDB-lite"/>
    </source>
</evidence>
<dbReference type="InterPro" id="IPR001387">
    <property type="entry name" value="Cro/C1-type_HTH"/>
</dbReference>
<keyword evidence="1" id="KW-0805">Transcription regulation</keyword>
<feature type="compositionally biased region" description="Polar residues" evidence="4">
    <location>
        <begin position="124"/>
        <end position="135"/>
    </location>
</feature>
<feature type="domain" description="HTH cro/C1-type" evidence="5">
    <location>
        <begin position="10"/>
        <end position="64"/>
    </location>
</feature>
<sequence length="147" mass="16459">MGLIGFGERLKTAIKDSKYSQKEISEKLRINQDTITNYVKEKSFPKADSLYVICNLLGVHADWLLFGEGTEMTRVGEVKPIDGIELLQMEENLIHGFRELSDRDKKEVVAFVKMKKDLDKRNSAPMSSTSNNGENVTGEEAATSETA</sequence>
<dbReference type="Proteomes" id="UP000248132">
    <property type="component" value="Unassembled WGS sequence"/>
</dbReference>
<evidence type="ECO:0000256" key="1">
    <source>
        <dbReference type="ARBA" id="ARBA00023015"/>
    </source>
</evidence>
<dbReference type="Gene3D" id="1.10.260.40">
    <property type="entry name" value="lambda repressor-like DNA-binding domains"/>
    <property type="match status" value="1"/>
</dbReference>
<evidence type="ECO:0000259" key="5">
    <source>
        <dbReference type="PROSITE" id="PS50943"/>
    </source>
</evidence>
<gene>
    <name evidence="6" type="ORF">LY28_02731</name>
</gene>
<dbReference type="SMART" id="SM00530">
    <property type="entry name" value="HTH_XRE"/>
    <property type="match status" value="1"/>
</dbReference>
<dbReference type="AlphaFoldDB" id="A0A318XHN9"/>
<dbReference type="GO" id="GO:0003677">
    <property type="term" value="F:DNA binding"/>
    <property type="evidence" value="ECO:0007669"/>
    <property type="project" value="UniProtKB-KW"/>
</dbReference>
<dbReference type="PANTHER" id="PTHR40661:SF3">
    <property type="entry name" value="FELS-1 PROPHAGE TRANSCRIPTIONAL REGULATOR"/>
    <property type="match status" value="1"/>
</dbReference>
<comment type="caution">
    <text evidence="6">The sequence shown here is derived from an EMBL/GenBank/DDBJ whole genome shotgun (WGS) entry which is preliminary data.</text>
</comment>
<dbReference type="Pfam" id="PF12844">
    <property type="entry name" value="HTH_19"/>
    <property type="match status" value="1"/>
</dbReference>
<evidence type="ECO:0000313" key="7">
    <source>
        <dbReference type="Proteomes" id="UP000248132"/>
    </source>
</evidence>
<evidence type="ECO:0000256" key="3">
    <source>
        <dbReference type="ARBA" id="ARBA00023163"/>
    </source>
</evidence>
<keyword evidence="2" id="KW-0238">DNA-binding</keyword>
<dbReference type="EMBL" id="QKMR01000017">
    <property type="protein sequence ID" value="PYG86705.1"/>
    <property type="molecule type" value="Genomic_DNA"/>
</dbReference>
<keyword evidence="7" id="KW-1185">Reference proteome</keyword>
<evidence type="ECO:0000256" key="2">
    <source>
        <dbReference type="ARBA" id="ARBA00023125"/>
    </source>
</evidence>
<protein>
    <submittedName>
        <fullName evidence="6">Transcriptional regulator with XRE-family HTH domain</fullName>
    </submittedName>
</protein>
<dbReference type="PROSITE" id="PS50943">
    <property type="entry name" value="HTH_CROC1"/>
    <property type="match status" value="1"/>
</dbReference>
<keyword evidence="3" id="KW-0804">Transcription</keyword>
<accession>A0A318XHN9</accession>
<feature type="region of interest" description="Disordered" evidence="4">
    <location>
        <begin position="119"/>
        <end position="147"/>
    </location>
</feature>
<reference evidence="6 7" key="1">
    <citation type="submission" date="2018-06" db="EMBL/GenBank/DDBJ databases">
        <title>Genomic Encyclopedia of Type Strains, Phase I: the one thousand microbial genomes (KMG-I) project.</title>
        <authorList>
            <person name="Kyrpides N."/>
        </authorList>
    </citation>
    <scope>NUCLEOTIDE SEQUENCE [LARGE SCALE GENOMIC DNA]</scope>
    <source>
        <strain evidence="6 7">DSM 19573</strain>
    </source>
</reference>
<organism evidence="6 7">
    <name type="scientific">Ruminiclostridium sufflavum DSM 19573</name>
    <dbReference type="NCBI Taxonomy" id="1121337"/>
    <lineage>
        <taxon>Bacteria</taxon>
        <taxon>Bacillati</taxon>
        <taxon>Bacillota</taxon>
        <taxon>Clostridia</taxon>
        <taxon>Eubacteriales</taxon>
        <taxon>Oscillospiraceae</taxon>
        <taxon>Ruminiclostridium</taxon>
    </lineage>
</organism>
<dbReference type="PANTHER" id="PTHR40661">
    <property type="match status" value="1"/>
</dbReference>
<evidence type="ECO:0000313" key="6">
    <source>
        <dbReference type="EMBL" id="PYG86705.1"/>
    </source>
</evidence>
<dbReference type="CDD" id="cd00093">
    <property type="entry name" value="HTH_XRE"/>
    <property type="match status" value="1"/>
</dbReference>
<name>A0A318XHN9_9FIRM</name>
<dbReference type="SUPFAM" id="SSF47413">
    <property type="entry name" value="lambda repressor-like DNA-binding domains"/>
    <property type="match status" value="1"/>
</dbReference>
<proteinExistence type="predicted"/>